<comment type="caution">
    <text evidence="6">The sequence shown here is derived from an EMBL/GenBank/DDBJ whole genome shotgun (WGS) entry which is preliminary data.</text>
</comment>
<dbReference type="Pfam" id="PF00126">
    <property type="entry name" value="HTH_1"/>
    <property type="match status" value="1"/>
</dbReference>
<dbReference type="PROSITE" id="PS50931">
    <property type="entry name" value="HTH_LYSR"/>
    <property type="match status" value="1"/>
</dbReference>
<reference evidence="6 7" key="1">
    <citation type="submission" date="2022-06" db="EMBL/GenBank/DDBJ databases">
        <title>New Species of the Genus Actinoplanes, ActinopZanes ferrugineus.</title>
        <authorList>
            <person name="Ding P."/>
        </authorList>
    </citation>
    <scope>NUCLEOTIDE SEQUENCE [LARGE SCALE GENOMIC DNA]</scope>
    <source>
        <strain evidence="6 7">TRM88003</strain>
    </source>
</reference>
<dbReference type="Gene3D" id="1.10.10.10">
    <property type="entry name" value="Winged helix-like DNA-binding domain superfamily/Winged helix DNA-binding domain"/>
    <property type="match status" value="1"/>
</dbReference>
<dbReference type="InterPro" id="IPR000847">
    <property type="entry name" value="LysR_HTH_N"/>
</dbReference>
<name>A0ABT1DSN3_9ACTN</name>
<keyword evidence="2" id="KW-0805">Transcription regulation</keyword>
<dbReference type="RefSeq" id="WP_253239929.1">
    <property type="nucleotide sequence ID" value="NZ_JAMYJR010000027.1"/>
</dbReference>
<proteinExistence type="inferred from homology"/>
<keyword evidence="7" id="KW-1185">Reference proteome</keyword>
<evidence type="ECO:0000313" key="6">
    <source>
        <dbReference type="EMBL" id="MCO8273852.1"/>
    </source>
</evidence>
<keyword evidence="3" id="KW-0238">DNA-binding</keyword>
<dbReference type="SUPFAM" id="SSF53850">
    <property type="entry name" value="Periplasmic binding protein-like II"/>
    <property type="match status" value="1"/>
</dbReference>
<dbReference type="CDD" id="cd05466">
    <property type="entry name" value="PBP2_LTTR_substrate"/>
    <property type="match status" value="1"/>
</dbReference>
<evidence type="ECO:0000259" key="5">
    <source>
        <dbReference type="PROSITE" id="PS50931"/>
    </source>
</evidence>
<evidence type="ECO:0000256" key="2">
    <source>
        <dbReference type="ARBA" id="ARBA00023015"/>
    </source>
</evidence>
<comment type="similarity">
    <text evidence="1">Belongs to the LysR transcriptional regulatory family.</text>
</comment>
<evidence type="ECO:0000256" key="1">
    <source>
        <dbReference type="ARBA" id="ARBA00009437"/>
    </source>
</evidence>
<accession>A0ABT1DSN3</accession>
<keyword evidence="4" id="KW-0804">Transcription</keyword>
<dbReference type="PANTHER" id="PTHR30126:SF39">
    <property type="entry name" value="HTH-TYPE TRANSCRIPTIONAL REGULATOR CYSL"/>
    <property type="match status" value="1"/>
</dbReference>
<organism evidence="6 7">
    <name type="scientific">Paractinoplanes aksuensis</name>
    <dbReference type="NCBI Taxonomy" id="2939490"/>
    <lineage>
        <taxon>Bacteria</taxon>
        <taxon>Bacillati</taxon>
        <taxon>Actinomycetota</taxon>
        <taxon>Actinomycetes</taxon>
        <taxon>Micromonosporales</taxon>
        <taxon>Micromonosporaceae</taxon>
        <taxon>Paractinoplanes</taxon>
    </lineage>
</organism>
<dbReference type="Gene3D" id="3.40.190.10">
    <property type="entry name" value="Periplasmic binding protein-like II"/>
    <property type="match status" value="2"/>
</dbReference>
<sequence>MADRISDGSLDQLRTFLAVYRAGSITAGARAVGLSQSTVTSQIQALEQQSGRQLFDRVARGVRPTTVADDLAARVAAPLDDLALALAGSTPSAPPEPVHLAGPAELMAVRVLPGLASLVARGVRLRITTGLADDLLEGLRQGRFDLLVSPVRPRGRTLSATPLTDEEFVLVAAGPLDVETAPLIAYAEDVPIVRRYWRHVFGRRLTLRPAVVIPDLRGVLAAVVAGAGWSVLPRYLCEAELASGTLILLRDPDDPPINTGFLVQRSPVLAGTHPALVRESLLRSGPTW</sequence>
<dbReference type="PANTHER" id="PTHR30126">
    <property type="entry name" value="HTH-TYPE TRANSCRIPTIONAL REGULATOR"/>
    <property type="match status" value="1"/>
</dbReference>
<evidence type="ECO:0000313" key="7">
    <source>
        <dbReference type="Proteomes" id="UP001523369"/>
    </source>
</evidence>
<dbReference type="SUPFAM" id="SSF46785">
    <property type="entry name" value="Winged helix' DNA-binding domain"/>
    <property type="match status" value="1"/>
</dbReference>
<dbReference type="PRINTS" id="PR00039">
    <property type="entry name" value="HTHLYSR"/>
</dbReference>
<evidence type="ECO:0000256" key="4">
    <source>
        <dbReference type="ARBA" id="ARBA00023163"/>
    </source>
</evidence>
<dbReference type="Proteomes" id="UP001523369">
    <property type="component" value="Unassembled WGS sequence"/>
</dbReference>
<dbReference type="EMBL" id="JAMYJR010000027">
    <property type="protein sequence ID" value="MCO8273852.1"/>
    <property type="molecule type" value="Genomic_DNA"/>
</dbReference>
<dbReference type="Pfam" id="PF03466">
    <property type="entry name" value="LysR_substrate"/>
    <property type="match status" value="1"/>
</dbReference>
<gene>
    <name evidence="6" type="ORF">M1L60_24960</name>
</gene>
<dbReference type="InterPro" id="IPR005119">
    <property type="entry name" value="LysR_subst-bd"/>
</dbReference>
<protein>
    <submittedName>
        <fullName evidence="6">LysR family transcriptional regulator</fullName>
    </submittedName>
</protein>
<dbReference type="InterPro" id="IPR036388">
    <property type="entry name" value="WH-like_DNA-bd_sf"/>
</dbReference>
<feature type="domain" description="HTH lysR-type" evidence="5">
    <location>
        <begin position="10"/>
        <end position="65"/>
    </location>
</feature>
<dbReference type="InterPro" id="IPR036390">
    <property type="entry name" value="WH_DNA-bd_sf"/>
</dbReference>
<evidence type="ECO:0000256" key="3">
    <source>
        <dbReference type="ARBA" id="ARBA00023125"/>
    </source>
</evidence>